<dbReference type="InterPro" id="IPR017911">
    <property type="entry name" value="MacB-like_ATP-bd"/>
</dbReference>
<protein>
    <submittedName>
        <fullName evidence="5">ABC transporter ATP-binding protein</fullName>
    </submittedName>
</protein>
<dbReference type="InterPro" id="IPR003439">
    <property type="entry name" value="ABC_transporter-like_ATP-bd"/>
</dbReference>
<name>A0A3S1DQC0_9BACL</name>
<dbReference type="GO" id="GO:0022857">
    <property type="term" value="F:transmembrane transporter activity"/>
    <property type="evidence" value="ECO:0007669"/>
    <property type="project" value="TreeGrafter"/>
</dbReference>
<evidence type="ECO:0000256" key="3">
    <source>
        <dbReference type="ARBA" id="ARBA00022840"/>
    </source>
</evidence>
<dbReference type="PANTHER" id="PTHR24220:SF659">
    <property type="entry name" value="TRANSPORTER, PUTATIVE-RELATED"/>
    <property type="match status" value="1"/>
</dbReference>
<dbReference type="SUPFAM" id="SSF52540">
    <property type="entry name" value="P-loop containing nucleoside triphosphate hydrolases"/>
    <property type="match status" value="1"/>
</dbReference>
<proteinExistence type="predicted"/>
<dbReference type="GO" id="GO:0005886">
    <property type="term" value="C:plasma membrane"/>
    <property type="evidence" value="ECO:0007669"/>
    <property type="project" value="TreeGrafter"/>
</dbReference>
<dbReference type="RefSeq" id="WP_127191965.1">
    <property type="nucleotide sequence ID" value="NZ_RZNY01000007.1"/>
</dbReference>
<keyword evidence="1" id="KW-0813">Transport</keyword>
<reference evidence="5 6" key="1">
    <citation type="submission" date="2018-12" db="EMBL/GenBank/DDBJ databases">
        <authorList>
            <person name="Sun L."/>
            <person name="Chen Z."/>
        </authorList>
    </citation>
    <scope>NUCLEOTIDE SEQUENCE [LARGE SCALE GENOMIC DNA]</scope>
    <source>
        <strain evidence="5 6">DSM 15890</strain>
    </source>
</reference>
<accession>A0A3S1DQC0</accession>
<comment type="caution">
    <text evidence="5">The sequence shown here is derived from an EMBL/GenBank/DDBJ whole genome shotgun (WGS) entry which is preliminary data.</text>
</comment>
<dbReference type="Proteomes" id="UP000279446">
    <property type="component" value="Unassembled WGS sequence"/>
</dbReference>
<dbReference type="OrthoDB" id="9791546at2"/>
<feature type="domain" description="ABC transporter" evidence="4">
    <location>
        <begin position="2"/>
        <end position="233"/>
    </location>
</feature>
<dbReference type="GO" id="GO:0005524">
    <property type="term" value="F:ATP binding"/>
    <property type="evidence" value="ECO:0007669"/>
    <property type="project" value="UniProtKB-KW"/>
</dbReference>
<dbReference type="InterPro" id="IPR003593">
    <property type="entry name" value="AAA+_ATPase"/>
</dbReference>
<dbReference type="InterPro" id="IPR015854">
    <property type="entry name" value="ABC_transpr_LolD-like"/>
</dbReference>
<dbReference type="InterPro" id="IPR027417">
    <property type="entry name" value="P-loop_NTPase"/>
</dbReference>
<keyword evidence="3 5" id="KW-0067">ATP-binding</keyword>
<dbReference type="PROSITE" id="PS50893">
    <property type="entry name" value="ABC_TRANSPORTER_2"/>
    <property type="match status" value="1"/>
</dbReference>
<gene>
    <name evidence="5" type="ORF">EJP82_10250</name>
</gene>
<dbReference type="Gene3D" id="3.40.50.300">
    <property type="entry name" value="P-loop containing nucleotide triphosphate hydrolases"/>
    <property type="match status" value="1"/>
</dbReference>
<dbReference type="CDD" id="cd03255">
    <property type="entry name" value="ABC_MJ0796_LolCDE_FtsE"/>
    <property type="match status" value="1"/>
</dbReference>
<evidence type="ECO:0000313" key="6">
    <source>
        <dbReference type="Proteomes" id="UP000279446"/>
    </source>
</evidence>
<keyword evidence="6" id="KW-1185">Reference proteome</keyword>
<evidence type="ECO:0000256" key="1">
    <source>
        <dbReference type="ARBA" id="ARBA00022448"/>
    </source>
</evidence>
<dbReference type="EMBL" id="RZNY01000007">
    <property type="protein sequence ID" value="RUT46629.1"/>
    <property type="molecule type" value="Genomic_DNA"/>
</dbReference>
<sequence length="235" mass="26493">MLHIQGLKKGFQVAGKDVPILNIPEWTVSQGEKLAMIGPSGSGKSTLLHLISGILSPDKGEIIMMEMALHQMSESVRDRFRAENIGYILQDFHLIPSLMARQNVEIVMSGNRSKTERRELIDFWFEKVGLSDRSRHLPSQLSRGQQQRVAMIRALINEPKLVLADEPTGSLDWETADEVTGLLLDLCASKDHTLIVVTHDLNMADRFEKCVHIHEINELRSARSRSYEPVPFISS</sequence>
<evidence type="ECO:0000259" key="4">
    <source>
        <dbReference type="PROSITE" id="PS50893"/>
    </source>
</evidence>
<keyword evidence="2" id="KW-0547">Nucleotide-binding</keyword>
<dbReference type="PANTHER" id="PTHR24220">
    <property type="entry name" value="IMPORT ATP-BINDING PROTEIN"/>
    <property type="match status" value="1"/>
</dbReference>
<dbReference type="AlphaFoldDB" id="A0A3S1DQC0"/>
<dbReference type="GO" id="GO:0016887">
    <property type="term" value="F:ATP hydrolysis activity"/>
    <property type="evidence" value="ECO:0007669"/>
    <property type="project" value="InterPro"/>
</dbReference>
<evidence type="ECO:0000313" key="5">
    <source>
        <dbReference type="EMBL" id="RUT46629.1"/>
    </source>
</evidence>
<dbReference type="Pfam" id="PF00005">
    <property type="entry name" value="ABC_tran"/>
    <property type="match status" value="1"/>
</dbReference>
<evidence type="ECO:0000256" key="2">
    <source>
        <dbReference type="ARBA" id="ARBA00022741"/>
    </source>
</evidence>
<organism evidence="5 6">
    <name type="scientific">Paenibacillus anaericanus</name>
    <dbReference type="NCBI Taxonomy" id="170367"/>
    <lineage>
        <taxon>Bacteria</taxon>
        <taxon>Bacillati</taxon>
        <taxon>Bacillota</taxon>
        <taxon>Bacilli</taxon>
        <taxon>Bacillales</taxon>
        <taxon>Paenibacillaceae</taxon>
        <taxon>Paenibacillus</taxon>
    </lineage>
</organism>
<dbReference type="SMART" id="SM00382">
    <property type="entry name" value="AAA"/>
    <property type="match status" value="1"/>
</dbReference>